<proteinExistence type="predicted"/>
<accession>A0ACB7SHC0</accession>
<evidence type="ECO:0000313" key="1">
    <source>
        <dbReference type="EMBL" id="KAH6934592.1"/>
    </source>
</evidence>
<organism evidence="1 2">
    <name type="scientific">Hyalomma asiaticum</name>
    <name type="common">Tick</name>
    <dbReference type="NCBI Taxonomy" id="266040"/>
    <lineage>
        <taxon>Eukaryota</taxon>
        <taxon>Metazoa</taxon>
        <taxon>Ecdysozoa</taxon>
        <taxon>Arthropoda</taxon>
        <taxon>Chelicerata</taxon>
        <taxon>Arachnida</taxon>
        <taxon>Acari</taxon>
        <taxon>Parasitiformes</taxon>
        <taxon>Ixodida</taxon>
        <taxon>Ixodoidea</taxon>
        <taxon>Ixodidae</taxon>
        <taxon>Hyalomminae</taxon>
        <taxon>Hyalomma</taxon>
    </lineage>
</organism>
<sequence length="280" mass="31513">MWPTQLLIKASIKQVSTLSTVPYVARCLLDHPQRSRYDLSHLRYLASGTNYMSEDVARRLFHELHLKSFVQNYGQTEIVFIAGGLHDAPPNFASAGRLGAGVEAMVIDNDTGKPLGPMQRGELVVRGPGLMRGYWGRLDEPFTDSEGWYRTGDECYFDAEGWLYLVQRLSEFIYCRSVKLAPADIEAVLLQCAHVADCAVVGLPHVQAGQLPHAVIVTKSDSRHLGPEYYIKFVNERVPQQLQLEGGVTIVESIPRNKLGKLVRRELLDWLLKRRNQGIL</sequence>
<comment type="caution">
    <text evidence="1">The sequence shown here is derived from an EMBL/GenBank/DDBJ whole genome shotgun (WGS) entry which is preliminary data.</text>
</comment>
<evidence type="ECO:0000313" key="2">
    <source>
        <dbReference type="Proteomes" id="UP000821845"/>
    </source>
</evidence>
<protein>
    <submittedName>
        <fullName evidence="1">Uncharacterized protein</fullName>
    </submittedName>
</protein>
<gene>
    <name evidence="1" type="ORF">HPB50_025500</name>
</gene>
<reference evidence="1" key="1">
    <citation type="submission" date="2020-05" db="EMBL/GenBank/DDBJ databases">
        <title>Large-scale comparative analyses of tick genomes elucidate their genetic diversity and vector capacities.</title>
        <authorList>
            <person name="Jia N."/>
            <person name="Wang J."/>
            <person name="Shi W."/>
            <person name="Du L."/>
            <person name="Sun Y."/>
            <person name="Zhan W."/>
            <person name="Jiang J."/>
            <person name="Wang Q."/>
            <person name="Zhang B."/>
            <person name="Ji P."/>
            <person name="Sakyi L.B."/>
            <person name="Cui X."/>
            <person name="Yuan T."/>
            <person name="Jiang B."/>
            <person name="Yang W."/>
            <person name="Lam T.T.-Y."/>
            <person name="Chang Q."/>
            <person name="Ding S."/>
            <person name="Wang X."/>
            <person name="Zhu J."/>
            <person name="Ruan X."/>
            <person name="Zhao L."/>
            <person name="Wei J."/>
            <person name="Que T."/>
            <person name="Du C."/>
            <person name="Cheng J."/>
            <person name="Dai P."/>
            <person name="Han X."/>
            <person name="Huang E."/>
            <person name="Gao Y."/>
            <person name="Liu J."/>
            <person name="Shao H."/>
            <person name="Ye R."/>
            <person name="Li L."/>
            <person name="Wei W."/>
            <person name="Wang X."/>
            <person name="Wang C."/>
            <person name="Yang T."/>
            <person name="Huo Q."/>
            <person name="Li W."/>
            <person name="Guo W."/>
            <person name="Chen H."/>
            <person name="Zhou L."/>
            <person name="Ni X."/>
            <person name="Tian J."/>
            <person name="Zhou Y."/>
            <person name="Sheng Y."/>
            <person name="Liu T."/>
            <person name="Pan Y."/>
            <person name="Xia L."/>
            <person name="Li J."/>
            <person name="Zhao F."/>
            <person name="Cao W."/>
        </authorList>
    </citation>
    <scope>NUCLEOTIDE SEQUENCE</scope>
    <source>
        <strain evidence="1">Hyas-2018</strain>
    </source>
</reference>
<name>A0ACB7SHC0_HYAAI</name>
<dbReference type="Proteomes" id="UP000821845">
    <property type="component" value="Chromosome 4"/>
</dbReference>
<dbReference type="EMBL" id="CM023484">
    <property type="protein sequence ID" value="KAH6934592.1"/>
    <property type="molecule type" value="Genomic_DNA"/>
</dbReference>
<keyword evidence="2" id="KW-1185">Reference proteome</keyword>